<feature type="compositionally biased region" description="Basic and acidic residues" evidence="1">
    <location>
        <begin position="44"/>
        <end position="118"/>
    </location>
</feature>
<reference evidence="3" key="1">
    <citation type="submission" date="2025-08" db="UniProtKB">
        <authorList>
            <consortium name="RefSeq"/>
        </authorList>
    </citation>
    <scope>IDENTIFICATION</scope>
    <source>
        <tissue evidence="3">Whole body</tissue>
    </source>
</reference>
<gene>
    <name evidence="3" type="primary">LOC112454281</name>
</gene>
<feature type="compositionally biased region" description="Basic and acidic residues" evidence="1">
    <location>
        <begin position="25"/>
        <end position="36"/>
    </location>
</feature>
<feature type="region of interest" description="Disordered" evidence="1">
    <location>
        <begin position="1"/>
        <end position="189"/>
    </location>
</feature>
<evidence type="ECO:0000313" key="2">
    <source>
        <dbReference type="Proteomes" id="UP000504618"/>
    </source>
</evidence>
<dbReference type="AlphaFoldDB" id="A0A6J1PNT2"/>
<dbReference type="OrthoDB" id="8070224at2759"/>
<feature type="compositionally biased region" description="Basic residues" evidence="1">
    <location>
        <begin position="1"/>
        <end position="24"/>
    </location>
</feature>
<keyword evidence="2" id="KW-1185">Reference proteome</keyword>
<accession>A0A6J1PNT2</accession>
<sequence length="334" mass="38763">MKPQKKAVVAKKATKMPAVAKKRRTFTEKTMPDVRKEKKSKKNNKLEDPKKKIDNDKKKLEKVEERKKLDDKKKIEEKKKERLDKLEEKKKQLNKDNEKKSDKIDERKAEKRDDKTSNEEMSQENTDKKKLQKCEEKAKLEKQSVDNKKKIEKTEDKKKSVKLDDNTGMEDNVKSLSTPEDKDALENKIDILPPLKKRKENEKKKDVKLIKSDIKAISKNSIVKDKKAERKKIQSGAEGGQSQKKSVTRKTVLTKKPHLSVVKRLADKKIKLTKPVKDEEMSEDEDAVKKAKKKGNNFAKSKTLQEKKPKLAKHMKAKLPQKHSKISAVLKRED</sequence>
<feature type="compositionally biased region" description="Basic and acidic residues" evidence="1">
    <location>
        <begin position="179"/>
        <end position="189"/>
    </location>
</feature>
<feature type="region of interest" description="Disordered" evidence="1">
    <location>
        <begin position="274"/>
        <end position="334"/>
    </location>
</feature>
<protein>
    <submittedName>
        <fullName evidence="3">Splicing regulatory glutamine/lysine-rich protein 1-like</fullName>
    </submittedName>
</protein>
<dbReference type="Proteomes" id="UP000504618">
    <property type="component" value="Unplaced"/>
</dbReference>
<feature type="non-terminal residue" evidence="3">
    <location>
        <position position="334"/>
    </location>
</feature>
<evidence type="ECO:0000256" key="1">
    <source>
        <dbReference type="SAM" id="MobiDB-lite"/>
    </source>
</evidence>
<dbReference type="GeneID" id="112454281"/>
<feature type="compositionally biased region" description="Basic and acidic residues" evidence="1">
    <location>
        <begin position="125"/>
        <end position="165"/>
    </location>
</feature>
<feature type="compositionally biased region" description="Basic and acidic residues" evidence="1">
    <location>
        <begin position="220"/>
        <end position="232"/>
    </location>
</feature>
<proteinExistence type="predicted"/>
<feature type="compositionally biased region" description="Basic residues" evidence="1">
    <location>
        <begin position="310"/>
        <end position="325"/>
    </location>
</feature>
<feature type="compositionally biased region" description="Basic residues" evidence="1">
    <location>
        <begin position="246"/>
        <end position="255"/>
    </location>
</feature>
<feature type="region of interest" description="Disordered" evidence="1">
    <location>
        <begin position="220"/>
        <end position="255"/>
    </location>
</feature>
<organism evidence="2 3">
    <name type="scientific">Temnothorax curvispinosus</name>
    <dbReference type="NCBI Taxonomy" id="300111"/>
    <lineage>
        <taxon>Eukaryota</taxon>
        <taxon>Metazoa</taxon>
        <taxon>Ecdysozoa</taxon>
        <taxon>Arthropoda</taxon>
        <taxon>Hexapoda</taxon>
        <taxon>Insecta</taxon>
        <taxon>Pterygota</taxon>
        <taxon>Neoptera</taxon>
        <taxon>Endopterygota</taxon>
        <taxon>Hymenoptera</taxon>
        <taxon>Apocrita</taxon>
        <taxon>Aculeata</taxon>
        <taxon>Formicoidea</taxon>
        <taxon>Formicidae</taxon>
        <taxon>Myrmicinae</taxon>
        <taxon>Temnothorax</taxon>
    </lineage>
</organism>
<dbReference type="RefSeq" id="XP_024871347.1">
    <property type="nucleotide sequence ID" value="XM_025015579.1"/>
</dbReference>
<evidence type="ECO:0000313" key="3">
    <source>
        <dbReference type="RefSeq" id="XP_024871347.1"/>
    </source>
</evidence>
<name>A0A6J1PNT2_9HYME</name>